<dbReference type="STRING" id="1198029.A0A1U7LRS4"/>
<keyword evidence="1" id="KW-0472">Membrane</keyword>
<organism evidence="2 3">
    <name type="scientific">Neolecta irregularis (strain DAH-3)</name>
    <dbReference type="NCBI Taxonomy" id="1198029"/>
    <lineage>
        <taxon>Eukaryota</taxon>
        <taxon>Fungi</taxon>
        <taxon>Dikarya</taxon>
        <taxon>Ascomycota</taxon>
        <taxon>Taphrinomycotina</taxon>
        <taxon>Neolectales</taxon>
        <taxon>Neolectaceae</taxon>
        <taxon>Neolecta</taxon>
    </lineage>
</organism>
<sequence length="234" mass="25969">MQNRIVVLAALDKANPNFEAAKKELKATALEWLDVRAAEEKAERQDQRDKKAKQVAEAEAKGNKKAIEKAKNIQVVLKPKQDVGFAWVDGVFWDRWLQTTYGIHVKQLGMQVVVNEQDKHRYWDTTTSGGPIEIVKATIIDTIQVILSSPNKIKPKIMKNRFETAIYAAQDIYHNHPLLTLVLLFAIFSLLIAFYKGKLATLQANLATFLATPPKGKSGANGGLLGGATTGKFD</sequence>
<comment type="caution">
    <text evidence="2">The sequence shown here is derived from an EMBL/GenBank/DDBJ whole genome shotgun (WGS) entry which is preliminary data.</text>
</comment>
<evidence type="ECO:0000313" key="3">
    <source>
        <dbReference type="Proteomes" id="UP000186594"/>
    </source>
</evidence>
<accession>A0A1U7LRS4</accession>
<reference evidence="2 3" key="1">
    <citation type="submission" date="2016-04" db="EMBL/GenBank/DDBJ databases">
        <title>Evolutionary innovation and constraint leading to complex multicellularity in the Ascomycota.</title>
        <authorList>
            <person name="Cisse O."/>
            <person name="Nguyen A."/>
            <person name="Hewitt D.A."/>
            <person name="Jedd G."/>
            <person name="Stajich J.E."/>
        </authorList>
    </citation>
    <scope>NUCLEOTIDE SEQUENCE [LARGE SCALE GENOMIC DNA]</scope>
    <source>
        <strain evidence="2 3">DAH-3</strain>
    </source>
</reference>
<evidence type="ECO:0000256" key="1">
    <source>
        <dbReference type="SAM" id="Phobius"/>
    </source>
</evidence>
<evidence type="ECO:0000313" key="2">
    <source>
        <dbReference type="EMBL" id="OLL25283.1"/>
    </source>
</evidence>
<keyword evidence="3" id="KW-1185">Reference proteome</keyword>
<gene>
    <name evidence="2" type="ORF">NEOLI_005170</name>
</gene>
<dbReference type="OrthoDB" id="72053at2759"/>
<dbReference type="Proteomes" id="UP000186594">
    <property type="component" value="Unassembled WGS sequence"/>
</dbReference>
<keyword evidence="1" id="KW-1133">Transmembrane helix</keyword>
<protein>
    <submittedName>
        <fullName evidence="2">Uncharacterized protein</fullName>
    </submittedName>
</protein>
<dbReference type="AlphaFoldDB" id="A0A1U7LRS4"/>
<dbReference type="EMBL" id="LXFE01000456">
    <property type="protein sequence ID" value="OLL25283.1"/>
    <property type="molecule type" value="Genomic_DNA"/>
</dbReference>
<feature type="transmembrane region" description="Helical" evidence="1">
    <location>
        <begin position="178"/>
        <end position="195"/>
    </location>
</feature>
<proteinExistence type="predicted"/>
<keyword evidence="1" id="KW-0812">Transmembrane</keyword>
<name>A0A1U7LRS4_NEOID</name>